<gene>
    <name evidence="1" type="ORF">FKW44_022321</name>
</gene>
<keyword evidence="2" id="KW-1185">Reference proteome</keyword>
<dbReference type="AlphaFoldDB" id="A0A7T8JX17"/>
<accession>A0A7T8JX17</accession>
<dbReference type="Proteomes" id="UP000595437">
    <property type="component" value="Chromosome 16"/>
</dbReference>
<name>A0A7T8JX17_CALRO</name>
<dbReference type="EMBL" id="CP045905">
    <property type="protein sequence ID" value="QQP37030.1"/>
    <property type="molecule type" value="Genomic_DNA"/>
</dbReference>
<reference evidence="2" key="1">
    <citation type="submission" date="2021-01" db="EMBL/GenBank/DDBJ databases">
        <title>Caligus Genome Assembly.</title>
        <authorList>
            <person name="Gallardo-Escarate C."/>
        </authorList>
    </citation>
    <scope>NUCLEOTIDE SEQUENCE [LARGE SCALE GENOMIC DNA]</scope>
</reference>
<protein>
    <submittedName>
        <fullName evidence="1">Uncharacterized protein</fullName>
    </submittedName>
</protein>
<sequence length="162" mass="18695">MAKRLPSLKFKEVCLEMKLVKGEGLDCNAHAEFLSYMQIKKDPGEAEKEEARCDSFEMKSVQRSHSRESWLDEFRVYSSNLKRDIKHEATPEQPGRGPQSIKAFESSDNREMILLFEYKGPKNKPQSPLEDANGLGDLVLFSCALRFQTVPWKGSHYIYIYI</sequence>
<evidence type="ECO:0000313" key="1">
    <source>
        <dbReference type="EMBL" id="QQP37030.1"/>
    </source>
</evidence>
<organism evidence="1 2">
    <name type="scientific">Caligus rogercresseyi</name>
    <name type="common">Sea louse</name>
    <dbReference type="NCBI Taxonomy" id="217165"/>
    <lineage>
        <taxon>Eukaryota</taxon>
        <taxon>Metazoa</taxon>
        <taxon>Ecdysozoa</taxon>
        <taxon>Arthropoda</taxon>
        <taxon>Crustacea</taxon>
        <taxon>Multicrustacea</taxon>
        <taxon>Hexanauplia</taxon>
        <taxon>Copepoda</taxon>
        <taxon>Siphonostomatoida</taxon>
        <taxon>Caligidae</taxon>
        <taxon>Caligus</taxon>
    </lineage>
</organism>
<evidence type="ECO:0000313" key="2">
    <source>
        <dbReference type="Proteomes" id="UP000595437"/>
    </source>
</evidence>
<proteinExistence type="predicted"/>